<organism evidence="2 3">
    <name type="scientific">Koribacter versatilis (strain Ellin345)</name>
    <dbReference type="NCBI Taxonomy" id="204669"/>
    <lineage>
        <taxon>Bacteria</taxon>
        <taxon>Pseudomonadati</taxon>
        <taxon>Acidobacteriota</taxon>
        <taxon>Terriglobia</taxon>
        <taxon>Terriglobales</taxon>
        <taxon>Candidatus Korobacteraceae</taxon>
        <taxon>Candidatus Korobacter</taxon>
    </lineage>
</organism>
<feature type="chain" id="PRO_5004191617" evidence="1">
    <location>
        <begin position="17"/>
        <end position="315"/>
    </location>
</feature>
<protein>
    <submittedName>
        <fullName evidence="2">Uncharacterized protein</fullName>
    </submittedName>
</protein>
<gene>
    <name evidence="2" type="ordered locus">Acid345_3610</name>
</gene>
<reference evidence="2 3" key="1">
    <citation type="journal article" date="2009" name="Appl. Environ. Microbiol.">
        <title>Three genomes from the phylum Acidobacteria provide insight into the lifestyles of these microorganisms in soils.</title>
        <authorList>
            <person name="Ward N.L."/>
            <person name="Challacombe J.F."/>
            <person name="Janssen P.H."/>
            <person name="Henrissat B."/>
            <person name="Coutinho P.M."/>
            <person name="Wu M."/>
            <person name="Xie G."/>
            <person name="Haft D.H."/>
            <person name="Sait M."/>
            <person name="Badger J."/>
            <person name="Barabote R.D."/>
            <person name="Bradley B."/>
            <person name="Brettin T.S."/>
            <person name="Brinkac L.M."/>
            <person name="Bruce D."/>
            <person name="Creasy T."/>
            <person name="Daugherty S.C."/>
            <person name="Davidsen T.M."/>
            <person name="DeBoy R.T."/>
            <person name="Detter J.C."/>
            <person name="Dodson R.J."/>
            <person name="Durkin A.S."/>
            <person name="Ganapathy A."/>
            <person name="Gwinn-Giglio M."/>
            <person name="Han C.S."/>
            <person name="Khouri H."/>
            <person name="Kiss H."/>
            <person name="Kothari S.P."/>
            <person name="Madupu R."/>
            <person name="Nelson K.E."/>
            <person name="Nelson W.C."/>
            <person name="Paulsen I."/>
            <person name="Penn K."/>
            <person name="Ren Q."/>
            <person name="Rosovitz M.J."/>
            <person name="Selengut J.D."/>
            <person name="Shrivastava S."/>
            <person name="Sullivan S.A."/>
            <person name="Tapia R."/>
            <person name="Thompson L.S."/>
            <person name="Watkins K.L."/>
            <person name="Yang Q."/>
            <person name="Yu C."/>
            <person name="Zafar N."/>
            <person name="Zhou L."/>
            <person name="Kuske C.R."/>
        </authorList>
    </citation>
    <scope>NUCLEOTIDE SEQUENCE [LARGE SCALE GENOMIC DNA]</scope>
    <source>
        <strain evidence="2 3">Ellin345</strain>
    </source>
</reference>
<evidence type="ECO:0000313" key="3">
    <source>
        <dbReference type="Proteomes" id="UP000002432"/>
    </source>
</evidence>
<dbReference type="EMBL" id="CP000360">
    <property type="protein sequence ID" value="ABF42611.1"/>
    <property type="molecule type" value="Genomic_DNA"/>
</dbReference>
<dbReference type="STRING" id="204669.Acid345_3610"/>
<evidence type="ECO:0000256" key="1">
    <source>
        <dbReference type="SAM" id="SignalP"/>
    </source>
</evidence>
<proteinExistence type="predicted"/>
<feature type="signal peptide" evidence="1">
    <location>
        <begin position="1"/>
        <end position="16"/>
    </location>
</feature>
<dbReference type="HOGENOM" id="CLU_882190_0_0_0"/>
<dbReference type="KEGG" id="aba:Acid345_3610"/>
<evidence type="ECO:0000313" key="2">
    <source>
        <dbReference type="EMBL" id="ABF42611.1"/>
    </source>
</evidence>
<dbReference type="OrthoDB" id="120207at2"/>
<dbReference type="EnsemblBacteria" id="ABF42611">
    <property type="protein sequence ID" value="ABF42611"/>
    <property type="gene ID" value="Acid345_3610"/>
</dbReference>
<keyword evidence="1" id="KW-0732">Signal</keyword>
<dbReference type="Proteomes" id="UP000002432">
    <property type="component" value="Chromosome"/>
</dbReference>
<dbReference type="AlphaFoldDB" id="Q1IKI9"/>
<sequence>MRRLLLFVLCSSFVLAQTPQTPRQALLEMIKATSADQIDKHTPEVMLAEMAKLPPNVREMQRRQMMVPSMIMAINPGFLQLFDSGPTLAIIDDKKDATKVEITVERDDLTGDLDSMEFGIKYTKNGKEEALPFTPRLLVDMKLEKGTWRLAKIGGSASLQLDDPAVAVLLAKQMQDQAKRAAEITGTSGGAAAPRTTSEFNVVSSLRTLVTAEVTYAASYPSTGYTCKLSDLGGSLSGKAADESGAQLINPALEAGTRYSYKFELSGCQGTKSFHAVATPMQKGVGHRTYCADESGVVKSANEGTDCFAGGNPLN</sequence>
<accession>Q1IKI9</accession>
<dbReference type="eggNOG" id="COG4640">
    <property type="taxonomic scope" value="Bacteria"/>
</dbReference>
<dbReference type="RefSeq" id="WP_011524410.1">
    <property type="nucleotide sequence ID" value="NC_008009.1"/>
</dbReference>
<keyword evidence="3" id="KW-1185">Reference proteome</keyword>
<name>Q1IKI9_KORVE</name>